<evidence type="ECO:0000256" key="1">
    <source>
        <dbReference type="ARBA" id="ARBA00023157"/>
    </source>
</evidence>
<dbReference type="PANTHER" id="PTHR42852">
    <property type="entry name" value="THIOL:DISULFIDE INTERCHANGE PROTEIN DSBE"/>
    <property type="match status" value="1"/>
</dbReference>
<feature type="transmembrane region" description="Helical" evidence="2">
    <location>
        <begin position="6"/>
        <end position="24"/>
    </location>
</feature>
<gene>
    <name evidence="4" type="ORF">BKP35_13550</name>
</gene>
<dbReference type="EMBL" id="MLQQ01000040">
    <property type="protein sequence ID" value="OIJ10135.1"/>
    <property type="molecule type" value="Genomic_DNA"/>
</dbReference>
<accession>A0A1S2LF46</accession>
<comment type="caution">
    <text evidence="4">The sequence shown here is derived from an EMBL/GenBank/DDBJ whole genome shotgun (WGS) entry which is preliminary data.</text>
</comment>
<proteinExistence type="predicted"/>
<protein>
    <recommendedName>
        <fullName evidence="3">Thioredoxin domain-containing protein</fullName>
    </recommendedName>
</protein>
<dbReference type="GO" id="GO:0016209">
    <property type="term" value="F:antioxidant activity"/>
    <property type="evidence" value="ECO:0007669"/>
    <property type="project" value="InterPro"/>
</dbReference>
<evidence type="ECO:0000313" key="4">
    <source>
        <dbReference type="EMBL" id="OIJ10135.1"/>
    </source>
</evidence>
<dbReference type="PROSITE" id="PS00194">
    <property type="entry name" value="THIOREDOXIN_1"/>
    <property type="match status" value="1"/>
</dbReference>
<evidence type="ECO:0000313" key="5">
    <source>
        <dbReference type="Proteomes" id="UP000180098"/>
    </source>
</evidence>
<dbReference type="OrthoDB" id="25753at2"/>
<dbReference type="InterPro" id="IPR050553">
    <property type="entry name" value="Thioredoxin_ResA/DsbE_sf"/>
</dbReference>
<dbReference type="InterPro" id="IPR013766">
    <property type="entry name" value="Thioredoxin_domain"/>
</dbReference>
<dbReference type="SUPFAM" id="SSF52833">
    <property type="entry name" value="Thioredoxin-like"/>
    <property type="match status" value="1"/>
</dbReference>
<dbReference type="Pfam" id="PF00578">
    <property type="entry name" value="AhpC-TSA"/>
    <property type="match status" value="1"/>
</dbReference>
<reference evidence="4 5" key="1">
    <citation type="submission" date="2016-10" db="EMBL/GenBank/DDBJ databases">
        <title>Draft genome sequences of four alkaliphilic bacteria belonging to the Anaerobacillus genus.</title>
        <authorList>
            <person name="Bassil N.M."/>
            <person name="Lloyd J.R."/>
        </authorList>
    </citation>
    <scope>NUCLEOTIDE SEQUENCE [LARGE SCALE GENOMIC DNA]</scope>
    <source>
        <strain evidence="4 5">DSM 15340</strain>
    </source>
</reference>
<dbReference type="InterPro" id="IPR017937">
    <property type="entry name" value="Thioredoxin_CS"/>
</dbReference>
<evidence type="ECO:0000259" key="3">
    <source>
        <dbReference type="PROSITE" id="PS51352"/>
    </source>
</evidence>
<dbReference type="InterPro" id="IPR036249">
    <property type="entry name" value="Thioredoxin-like_sf"/>
</dbReference>
<organism evidence="4 5">
    <name type="scientific">Anaerobacillus arseniciselenatis</name>
    <dbReference type="NCBI Taxonomy" id="85682"/>
    <lineage>
        <taxon>Bacteria</taxon>
        <taxon>Bacillati</taxon>
        <taxon>Bacillota</taxon>
        <taxon>Bacilli</taxon>
        <taxon>Bacillales</taxon>
        <taxon>Bacillaceae</taxon>
        <taxon>Anaerobacillus</taxon>
    </lineage>
</organism>
<keyword evidence="2" id="KW-0812">Transmembrane</keyword>
<dbReference type="PANTHER" id="PTHR42852:SF13">
    <property type="entry name" value="PROTEIN DIPZ"/>
    <property type="match status" value="1"/>
</dbReference>
<keyword evidence="5" id="KW-1185">Reference proteome</keyword>
<dbReference type="Proteomes" id="UP000180098">
    <property type="component" value="Unassembled WGS sequence"/>
</dbReference>
<dbReference type="InterPro" id="IPR000866">
    <property type="entry name" value="AhpC/TSA"/>
</dbReference>
<keyword evidence="2" id="KW-1133">Transmembrane helix</keyword>
<dbReference type="AlphaFoldDB" id="A0A1S2LF46"/>
<dbReference type="Gene3D" id="3.40.30.10">
    <property type="entry name" value="Glutaredoxin"/>
    <property type="match status" value="1"/>
</dbReference>
<dbReference type="GO" id="GO:0016491">
    <property type="term" value="F:oxidoreductase activity"/>
    <property type="evidence" value="ECO:0007669"/>
    <property type="project" value="InterPro"/>
</dbReference>
<evidence type="ECO:0000256" key="2">
    <source>
        <dbReference type="SAM" id="Phobius"/>
    </source>
</evidence>
<dbReference type="PROSITE" id="PS51352">
    <property type="entry name" value="THIOREDOXIN_2"/>
    <property type="match status" value="1"/>
</dbReference>
<feature type="domain" description="Thioredoxin" evidence="3">
    <location>
        <begin position="46"/>
        <end position="189"/>
    </location>
</feature>
<keyword evidence="2" id="KW-0472">Membrane</keyword>
<sequence>MIDRKNFIYLAILCFTFLFLAINYERSDTAIKRMEQEVLVSNQLGVYKGDIAENFQLQNFNGEQLQLESFRGKKVIVNFFATWCAPCQEEMPILVALQEKVENENFVVIGVNVTKEEPNRKRVREFVEHFNVNFEVLYDDEGEVMDIYQLIGIPTTFFIDEEGKIVERINGIITLEMIKNHPFFEGRLN</sequence>
<dbReference type="CDD" id="cd02966">
    <property type="entry name" value="TlpA_like_family"/>
    <property type="match status" value="1"/>
</dbReference>
<dbReference type="RefSeq" id="WP_071313899.1">
    <property type="nucleotide sequence ID" value="NZ_MLQQ01000040.1"/>
</dbReference>
<name>A0A1S2LF46_9BACI</name>
<keyword evidence="1" id="KW-1015">Disulfide bond</keyword>